<dbReference type="InterPro" id="IPR028325">
    <property type="entry name" value="VG_K_chnl"/>
</dbReference>
<dbReference type="RefSeq" id="WP_015528383.1">
    <property type="nucleotide sequence ID" value="NZ_CZBR01000015.1"/>
</dbReference>
<proteinExistence type="predicted"/>
<dbReference type="PANTHER" id="PTHR11537:SF254">
    <property type="entry name" value="POTASSIUM VOLTAGE-GATED CHANNEL PROTEIN SHAB"/>
    <property type="match status" value="1"/>
</dbReference>
<dbReference type="AlphaFoldDB" id="A0A174QF35"/>
<keyword evidence="4" id="KW-1133">Transmembrane helix</keyword>
<keyword evidence="7" id="KW-0407">Ion channel</keyword>
<evidence type="ECO:0000256" key="3">
    <source>
        <dbReference type="ARBA" id="ARBA00022692"/>
    </source>
</evidence>
<name>A0A174QF35_9FIRM</name>
<evidence type="ECO:0000313" key="10">
    <source>
        <dbReference type="Proteomes" id="UP000078383"/>
    </source>
</evidence>
<dbReference type="InterPro" id="IPR013099">
    <property type="entry name" value="K_chnl_dom"/>
</dbReference>
<evidence type="ECO:0000256" key="7">
    <source>
        <dbReference type="ARBA" id="ARBA00023303"/>
    </source>
</evidence>
<dbReference type="GeneID" id="303257439"/>
<organism evidence="9 10">
    <name type="scientific">[Ruminococcus] torques</name>
    <dbReference type="NCBI Taxonomy" id="33039"/>
    <lineage>
        <taxon>Bacteria</taxon>
        <taxon>Bacillati</taxon>
        <taxon>Bacillota</taxon>
        <taxon>Clostridia</taxon>
        <taxon>Lachnospirales</taxon>
        <taxon>Lachnospiraceae</taxon>
        <taxon>Mediterraneibacter</taxon>
    </lineage>
</organism>
<evidence type="ECO:0000256" key="1">
    <source>
        <dbReference type="ARBA" id="ARBA00004141"/>
    </source>
</evidence>
<dbReference type="GO" id="GO:0001508">
    <property type="term" value="P:action potential"/>
    <property type="evidence" value="ECO:0007669"/>
    <property type="project" value="TreeGrafter"/>
</dbReference>
<dbReference type="GO" id="GO:0005249">
    <property type="term" value="F:voltage-gated potassium channel activity"/>
    <property type="evidence" value="ECO:0007669"/>
    <property type="project" value="InterPro"/>
</dbReference>
<dbReference type="Gene3D" id="1.10.287.70">
    <property type="match status" value="1"/>
</dbReference>
<sequence length="137" mass="15701">MKKLKLLWMILKRTKATQILSGYIVFLFVSAAIIQLVEPDINHYGDALWYCYAVLSTAGFGDIVAITFIGKLVSVLVTIYTIFVVAIVTGVVVNYYGQIVEMQRRETAMMFLDKLERLPELSKEELEDISKRVKKFR</sequence>
<evidence type="ECO:0000256" key="2">
    <source>
        <dbReference type="ARBA" id="ARBA00022448"/>
    </source>
</evidence>
<dbReference type="GO" id="GO:0008076">
    <property type="term" value="C:voltage-gated potassium channel complex"/>
    <property type="evidence" value="ECO:0007669"/>
    <property type="project" value="InterPro"/>
</dbReference>
<keyword evidence="6" id="KW-0472">Membrane</keyword>
<dbReference type="Proteomes" id="UP000078383">
    <property type="component" value="Unassembled WGS sequence"/>
</dbReference>
<evidence type="ECO:0000256" key="4">
    <source>
        <dbReference type="ARBA" id="ARBA00022989"/>
    </source>
</evidence>
<dbReference type="PANTHER" id="PTHR11537">
    <property type="entry name" value="VOLTAGE-GATED POTASSIUM CHANNEL"/>
    <property type="match status" value="1"/>
</dbReference>
<gene>
    <name evidence="9" type="ORF">ERS852502_01583</name>
</gene>
<protein>
    <submittedName>
        <fullName evidence="9">Ion channel</fullName>
    </submittedName>
</protein>
<feature type="domain" description="Potassium channel" evidence="8">
    <location>
        <begin position="23"/>
        <end position="96"/>
    </location>
</feature>
<reference evidence="9 10" key="1">
    <citation type="submission" date="2015-09" db="EMBL/GenBank/DDBJ databases">
        <authorList>
            <consortium name="Pathogen Informatics"/>
        </authorList>
    </citation>
    <scope>NUCLEOTIDE SEQUENCE [LARGE SCALE GENOMIC DNA]</scope>
    <source>
        <strain evidence="9 10">2789STDY5834889</strain>
    </source>
</reference>
<keyword evidence="3" id="KW-0812">Transmembrane</keyword>
<keyword evidence="5" id="KW-0406">Ion transport</keyword>
<evidence type="ECO:0000256" key="6">
    <source>
        <dbReference type="ARBA" id="ARBA00023136"/>
    </source>
</evidence>
<evidence type="ECO:0000256" key="5">
    <source>
        <dbReference type="ARBA" id="ARBA00023065"/>
    </source>
</evidence>
<dbReference type="SUPFAM" id="SSF81324">
    <property type="entry name" value="Voltage-gated potassium channels"/>
    <property type="match status" value="1"/>
</dbReference>
<dbReference type="EMBL" id="CZBX01000006">
    <property type="protein sequence ID" value="CUQ87541.1"/>
    <property type="molecule type" value="Genomic_DNA"/>
</dbReference>
<evidence type="ECO:0000313" key="9">
    <source>
        <dbReference type="EMBL" id="CUQ87541.1"/>
    </source>
</evidence>
<dbReference type="Pfam" id="PF07885">
    <property type="entry name" value="Ion_trans_2"/>
    <property type="match status" value="1"/>
</dbReference>
<comment type="subcellular location">
    <subcellularLocation>
        <location evidence="1">Membrane</location>
        <topology evidence="1">Multi-pass membrane protein</topology>
    </subcellularLocation>
</comment>
<keyword evidence="2" id="KW-0813">Transport</keyword>
<evidence type="ECO:0000259" key="8">
    <source>
        <dbReference type="Pfam" id="PF07885"/>
    </source>
</evidence>
<dbReference type="OrthoDB" id="9810759at2"/>
<accession>A0A174QF35</accession>